<evidence type="ECO:0000313" key="6">
    <source>
        <dbReference type="Proteomes" id="UP000278807"/>
    </source>
</evidence>
<organism evidence="7">
    <name type="scientific">Rodentolepis nana</name>
    <name type="common">Dwarf tapeworm</name>
    <name type="synonym">Hymenolepis nana</name>
    <dbReference type="NCBI Taxonomy" id="102285"/>
    <lineage>
        <taxon>Eukaryota</taxon>
        <taxon>Metazoa</taxon>
        <taxon>Spiralia</taxon>
        <taxon>Lophotrochozoa</taxon>
        <taxon>Platyhelminthes</taxon>
        <taxon>Cestoda</taxon>
        <taxon>Eucestoda</taxon>
        <taxon>Cyclophyllidea</taxon>
        <taxon>Hymenolepididae</taxon>
        <taxon>Rodentolepis</taxon>
    </lineage>
</organism>
<evidence type="ECO:0000313" key="5">
    <source>
        <dbReference type="EMBL" id="VDO00567.1"/>
    </source>
</evidence>
<reference evidence="7" key="1">
    <citation type="submission" date="2017-02" db="UniProtKB">
        <authorList>
            <consortium name="WormBaseParasite"/>
        </authorList>
    </citation>
    <scope>IDENTIFICATION</scope>
</reference>
<evidence type="ECO:0000313" key="7">
    <source>
        <dbReference type="WBParaSite" id="HNAJ_0000470901-mRNA-1"/>
    </source>
</evidence>
<gene>
    <name evidence="5" type="ORF">HNAJ_LOCUS4707</name>
</gene>
<dbReference type="InterPro" id="IPR001254">
    <property type="entry name" value="Trypsin_dom"/>
</dbReference>
<dbReference type="InterPro" id="IPR051487">
    <property type="entry name" value="Ser/Thr_Proteases_Immune/Dev"/>
</dbReference>
<keyword evidence="1" id="KW-1015">Disulfide bond</keyword>
<evidence type="ECO:0000256" key="3">
    <source>
        <dbReference type="SAM" id="Phobius"/>
    </source>
</evidence>
<proteinExistence type="inferred from homology"/>
<evidence type="ECO:0000256" key="2">
    <source>
        <dbReference type="ARBA" id="ARBA00024195"/>
    </source>
</evidence>
<dbReference type="EMBL" id="UZAE01003524">
    <property type="protein sequence ID" value="VDO00567.1"/>
    <property type="molecule type" value="Genomic_DNA"/>
</dbReference>
<feature type="domain" description="Peptidase S1" evidence="4">
    <location>
        <begin position="56"/>
        <end position="106"/>
    </location>
</feature>
<sequence length="108" mass="12055">GAPREGNSIAHPCLLKCKSIFSVVSFLQLITYFFAGHYFTNINFEYVCFLRSNQFDSGGPMMCRSGVDGQFILVGIISFGVNCASGYPGIYTRVNSYLDWIREITSNN</sequence>
<dbReference type="InterPro" id="IPR009003">
    <property type="entry name" value="Peptidase_S1_PA"/>
</dbReference>
<dbReference type="WBParaSite" id="HNAJ_0000470901-mRNA-1">
    <property type="protein sequence ID" value="HNAJ_0000470901-mRNA-1"/>
    <property type="gene ID" value="HNAJ_0000470901"/>
</dbReference>
<dbReference type="SUPFAM" id="SSF50494">
    <property type="entry name" value="Trypsin-like serine proteases"/>
    <property type="match status" value="1"/>
</dbReference>
<dbReference type="PROSITE" id="PS50240">
    <property type="entry name" value="TRYPSIN_DOM"/>
    <property type="match status" value="1"/>
</dbReference>
<keyword evidence="3" id="KW-0812">Transmembrane</keyword>
<dbReference type="Pfam" id="PF00089">
    <property type="entry name" value="Trypsin"/>
    <property type="match status" value="1"/>
</dbReference>
<accession>A0A0R3TCC0</accession>
<dbReference type="GO" id="GO:0006508">
    <property type="term" value="P:proteolysis"/>
    <property type="evidence" value="ECO:0007669"/>
    <property type="project" value="InterPro"/>
</dbReference>
<keyword evidence="3" id="KW-0472">Membrane</keyword>
<reference evidence="5 6" key="2">
    <citation type="submission" date="2018-11" db="EMBL/GenBank/DDBJ databases">
        <authorList>
            <consortium name="Pathogen Informatics"/>
        </authorList>
    </citation>
    <scope>NUCLEOTIDE SEQUENCE [LARGE SCALE GENOMIC DNA]</scope>
</reference>
<dbReference type="Proteomes" id="UP000278807">
    <property type="component" value="Unassembled WGS sequence"/>
</dbReference>
<dbReference type="AlphaFoldDB" id="A0A0R3TCC0"/>
<feature type="transmembrane region" description="Helical" evidence="3">
    <location>
        <begin position="20"/>
        <end position="39"/>
    </location>
</feature>
<evidence type="ECO:0000259" key="4">
    <source>
        <dbReference type="PROSITE" id="PS50240"/>
    </source>
</evidence>
<dbReference type="InterPro" id="IPR043504">
    <property type="entry name" value="Peptidase_S1_PA_chymotrypsin"/>
</dbReference>
<dbReference type="STRING" id="102285.A0A0R3TCC0"/>
<keyword evidence="3" id="KW-1133">Transmembrane helix</keyword>
<name>A0A0R3TCC0_RODNA</name>
<dbReference type="GO" id="GO:0004252">
    <property type="term" value="F:serine-type endopeptidase activity"/>
    <property type="evidence" value="ECO:0007669"/>
    <property type="project" value="InterPro"/>
</dbReference>
<keyword evidence="6" id="KW-1185">Reference proteome</keyword>
<comment type="similarity">
    <text evidence="2">Belongs to the peptidase S1 family. CLIP subfamily.</text>
</comment>
<protein>
    <submittedName>
        <fullName evidence="7">Peptidase S1 domain-containing protein</fullName>
    </submittedName>
</protein>
<dbReference type="Gene3D" id="2.40.10.10">
    <property type="entry name" value="Trypsin-like serine proteases"/>
    <property type="match status" value="1"/>
</dbReference>
<dbReference type="PANTHER" id="PTHR24256">
    <property type="entry name" value="TRYPTASE-RELATED"/>
    <property type="match status" value="1"/>
</dbReference>
<evidence type="ECO:0000256" key="1">
    <source>
        <dbReference type="ARBA" id="ARBA00023157"/>
    </source>
</evidence>
<dbReference type="OrthoDB" id="546450at2759"/>